<dbReference type="STRING" id="188932.AY601_2502"/>
<dbReference type="AlphaFoldDB" id="A0A327T626"/>
<feature type="chain" id="PRO_5016456298" description="Lipoprotein" evidence="1">
    <location>
        <begin position="20"/>
        <end position="176"/>
    </location>
</feature>
<keyword evidence="1" id="KW-0732">Signal</keyword>
<evidence type="ECO:0000313" key="3">
    <source>
        <dbReference type="Proteomes" id="UP000249754"/>
    </source>
</evidence>
<evidence type="ECO:0000256" key="1">
    <source>
        <dbReference type="SAM" id="SignalP"/>
    </source>
</evidence>
<accession>A0A327T626</accession>
<dbReference type="PROSITE" id="PS51257">
    <property type="entry name" value="PROKAR_LIPOPROTEIN"/>
    <property type="match status" value="1"/>
</dbReference>
<organism evidence="2 3">
    <name type="scientific">Pedobacter cryoconitis</name>
    <dbReference type="NCBI Taxonomy" id="188932"/>
    <lineage>
        <taxon>Bacteria</taxon>
        <taxon>Pseudomonadati</taxon>
        <taxon>Bacteroidota</taxon>
        <taxon>Sphingobacteriia</taxon>
        <taxon>Sphingobacteriales</taxon>
        <taxon>Sphingobacteriaceae</taxon>
        <taxon>Pedobacter</taxon>
    </lineage>
</organism>
<feature type="signal peptide" evidence="1">
    <location>
        <begin position="1"/>
        <end position="19"/>
    </location>
</feature>
<proteinExistence type="predicted"/>
<sequence length="176" mass="19553">MILFLQRMKIIRFHSLVLAGLLFTASCTEQTKKETLKNDTLASATAVLPSKTSKLDTVLPVSTKTCSQIAYLILTTSPRYKSLTNGLKERIIKNGGTSFYISYEGSPYSKIDSATNYSKTYDYSIHENYPDHAPLIASFTFDPAKKQLFEYNVAQDSLIPAAFDKTLLADLGKACK</sequence>
<name>A0A327T626_9SPHI</name>
<dbReference type="Proteomes" id="UP000249754">
    <property type="component" value="Unassembled WGS sequence"/>
</dbReference>
<dbReference type="EMBL" id="QLLR01000001">
    <property type="protein sequence ID" value="RAJ37056.1"/>
    <property type="molecule type" value="Genomic_DNA"/>
</dbReference>
<comment type="caution">
    <text evidence="2">The sequence shown here is derived from an EMBL/GenBank/DDBJ whole genome shotgun (WGS) entry which is preliminary data.</text>
</comment>
<evidence type="ECO:0000313" key="2">
    <source>
        <dbReference type="EMBL" id="RAJ37056.1"/>
    </source>
</evidence>
<protein>
    <recommendedName>
        <fullName evidence="4">Lipoprotein</fullName>
    </recommendedName>
</protein>
<reference evidence="2 3" key="1">
    <citation type="submission" date="2018-06" db="EMBL/GenBank/DDBJ databases">
        <title>Genomic Encyclopedia of Archaeal and Bacterial Type Strains, Phase II (KMG-II): from individual species to whole genera.</title>
        <authorList>
            <person name="Goeker M."/>
        </authorList>
    </citation>
    <scope>NUCLEOTIDE SEQUENCE [LARGE SCALE GENOMIC DNA]</scope>
    <source>
        <strain evidence="2 3">DSM 14825</strain>
    </source>
</reference>
<evidence type="ECO:0008006" key="4">
    <source>
        <dbReference type="Google" id="ProtNLM"/>
    </source>
</evidence>
<gene>
    <name evidence="2" type="ORF">LY11_00131</name>
</gene>